<accession>A0A195FJX6</accession>
<evidence type="ECO:0000313" key="4">
    <source>
        <dbReference type="Proteomes" id="UP000078541"/>
    </source>
</evidence>
<evidence type="ECO:0000256" key="1">
    <source>
        <dbReference type="SAM" id="MobiDB-lite"/>
    </source>
</evidence>
<keyword evidence="4" id="KW-1185">Reference proteome</keyword>
<evidence type="ECO:0000313" key="3">
    <source>
        <dbReference type="EMBL" id="KYN40562.1"/>
    </source>
</evidence>
<evidence type="ECO:0000256" key="2">
    <source>
        <dbReference type="SAM" id="Phobius"/>
    </source>
</evidence>
<protein>
    <submittedName>
        <fullName evidence="3">Uncharacterized protein</fullName>
    </submittedName>
</protein>
<feature type="transmembrane region" description="Helical" evidence="2">
    <location>
        <begin position="114"/>
        <end position="132"/>
    </location>
</feature>
<keyword evidence="2" id="KW-0812">Transmembrane</keyword>
<dbReference type="Proteomes" id="UP000078541">
    <property type="component" value="Unassembled WGS sequence"/>
</dbReference>
<reference evidence="3 4" key="1">
    <citation type="submission" date="2016-03" db="EMBL/GenBank/DDBJ databases">
        <title>Trachymyrmex septentrionalis WGS genome.</title>
        <authorList>
            <person name="Nygaard S."/>
            <person name="Hu H."/>
            <person name="Boomsma J."/>
            <person name="Zhang G."/>
        </authorList>
    </citation>
    <scope>NUCLEOTIDE SEQUENCE [LARGE SCALE GENOMIC DNA]</scope>
    <source>
        <strain evidence="3">Tsep2-gDNA-1</strain>
        <tissue evidence="3">Whole body</tissue>
    </source>
</reference>
<dbReference type="AlphaFoldDB" id="A0A195FJX6"/>
<keyword evidence="2" id="KW-1133">Transmembrane helix</keyword>
<feature type="region of interest" description="Disordered" evidence="1">
    <location>
        <begin position="46"/>
        <end position="72"/>
    </location>
</feature>
<keyword evidence="2" id="KW-0472">Membrane</keyword>
<name>A0A195FJX6_9HYME</name>
<sequence>MQNEQANEPVELSTEDEIKIITDKCDKTNYKEILYATNFNSVDLSKATTDNRRTTDNRKDNTPSFSTFQRNKSKVKQNYCKRGNITSNIEDSNILSNEVTRETLISDADEGNCFLMYKILVTIYLLIIILRYP</sequence>
<dbReference type="EMBL" id="KQ981522">
    <property type="protein sequence ID" value="KYN40562.1"/>
    <property type="molecule type" value="Genomic_DNA"/>
</dbReference>
<feature type="compositionally biased region" description="Basic and acidic residues" evidence="1">
    <location>
        <begin position="49"/>
        <end position="61"/>
    </location>
</feature>
<dbReference type="STRING" id="34720.A0A195FJX6"/>
<gene>
    <name evidence="3" type="ORF">ALC56_04871</name>
</gene>
<organism evidence="3 4">
    <name type="scientific">Trachymyrmex septentrionalis</name>
    <dbReference type="NCBI Taxonomy" id="34720"/>
    <lineage>
        <taxon>Eukaryota</taxon>
        <taxon>Metazoa</taxon>
        <taxon>Ecdysozoa</taxon>
        <taxon>Arthropoda</taxon>
        <taxon>Hexapoda</taxon>
        <taxon>Insecta</taxon>
        <taxon>Pterygota</taxon>
        <taxon>Neoptera</taxon>
        <taxon>Endopterygota</taxon>
        <taxon>Hymenoptera</taxon>
        <taxon>Apocrita</taxon>
        <taxon>Aculeata</taxon>
        <taxon>Formicoidea</taxon>
        <taxon>Formicidae</taxon>
        <taxon>Myrmicinae</taxon>
        <taxon>Trachymyrmex</taxon>
    </lineage>
</organism>
<proteinExistence type="predicted"/>